<sequence length="262" mass="29294">MTCTLAGLVELTSAQAKPSDVELLHAIFPHTTISLLANKHIDRSGNIDRFKFRDALADSAVYRVDGAPNDDMEKCLASDLLSDDGHVRTRREVRLKVLPWPGTRADFLALIQYEFADGNPPGSCTALSRLFRLSSGGNGWKITATYQFETVHHGTVQRFAMIDDPTRPLLTTITNEGGGGFYAATVSVFDLRVGSLKPVLQQPVILRDIEGDSYNQEIDKDASHRKGDNYLCFTKHIFARNWRQNRHPQTSHPCYLLGEKHK</sequence>
<proteinExistence type="predicted"/>
<evidence type="ECO:0000313" key="1">
    <source>
        <dbReference type="EMBL" id="GAA0565987.1"/>
    </source>
</evidence>
<dbReference type="EMBL" id="BAAADD010000003">
    <property type="protein sequence ID" value="GAA0565987.1"/>
    <property type="molecule type" value="Genomic_DNA"/>
</dbReference>
<reference evidence="2" key="1">
    <citation type="journal article" date="2019" name="Int. J. Syst. Evol. Microbiol.">
        <title>The Global Catalogue of Microorganisms (GCM) 10K type strain sequencing project: providing services to taxonomists for standard genome sequencing and annotation.</title>
        <authorList>
            <consortium name="The Broad Institute Genomics Platform"/>
            <consortium name="The Broad Institute Genome Sequencing Center for Infectious Disease"/>
            <person name="Wu L."/>
            <person name="Ma J."/>
        </authorList>
    </citation>
    <scope>NUCLEOTIDE SEQUENCE [LARGE SCALE GENOMIC DNA]</scope>
    <source>
        <strain evidence="2">JCM 15089</strain>
    </source>
</reference>
<protein>
    <submittedName>
        <fullName evidence="1">Uncharacterized protein</fullName>
    </submittedName>
</protein>
<accession>A0ABP3PJ49</accession>
<dbReference type="Proteomes" id="UP001499951">
    <property type="component" value="Unassembled WGS sequence"/>
</dbReference>
<keyword evidence="2" id="KW-1185">Reference proteome</keyword>
<name>A0ABP3PJ49_9PROT</name>
<evidence type="ECO:0000313" key="2">
    <source>
        <dbReference type="Proteomes" id="UP001499951"/>
    </source>
</evidence>
<organism evidence="1 2">
    <name type="scientific">Rhizomicrobium electricum</name>
    <dbReference type="NCBI Taxonomy" id="480070"/>
    <lineage>
        <taxon>Bacteria</taxon>
        <taxon>Pseudomonadati</taxon>
        <taxon>Pseudomonadota</taxon>
        <taxon>Alphaproteobacteria</taxon>
        <taxon>Micropepsales</taxon>
        <taxon>Micropepsaceae</taxon>
        <taxon>Rhizomicrobium</taxon>
    </lineage>
</organism>
<comment type="caution">
    <text evidence="1">The sequence shown here is derived from an EMBL/GenBank/DDBJ whole genome shotgun (WGS) entry which is preliminary data.</text>
</comment>
<gene>
    <name evidence="1" type="ORF">GCM10008942_12980</name>
</gene>